<evidence type="ECO:0000313" key="3">
    <source>
        <dbReference type="Proteomes" id="UP000749559"/>
    </source>
</evidence>
<proteinExistence type="predicted"/>
<comment type="caution">
    <text evidence="2">The sequence shown here is derived from an EMBL/GenBank/DDBJ whole genome shotgun (WGS) entry which is preliminary data.</text>
</comment>
<sequence length="123" mass="13127">FYVILREIQILDMRPIDVFVQGKEPITDDYSDGSGLDDDVSKNSDISESGDVSGGGELNGSGGTSGYGDEIGSGEPIKYTTDSTFSSGVTDGLLDIHNQGISNNNEAFLSKHMQTAMNPVFIR</sequence>
<dbReference type="Proteomes" id="UP000749559">
    <property type="component" value="Unassembled WGS sequence"/>
</dbReference>
<feature type="region of interest" description="Disordered" evidence="1">
    <location>
        <begin position="24"/>
        <end position="83"/>
    </location>
</feature>
<gene>
    <name evidence="2" type="ORF">OFUS_LOCUS7932</name>
</gene>
<feature type="non-terminal residue" evidence="2">
    <location>
        <position position="1"/>
    </location>
</feature>
<evidence type="ECO:0000313" key="2">
    <source>
        <dbReference type="EMBL" id="CAH1781344.1"/>
    </source>
</evidence>
<organism evidence="2 3">
    <name type="scientific">Owenia fusiformis</name>
    <name type="common">Polychaete worm</name>
    <dbReference type="NCBI Taxonomy" id="6347"/>
    <lineage>
        <taxon>Eukaryota</taxon>
        <taxon>Metazoa</taxon>
        <taxon>Spiralia</taxon>
        <taxon>Lophotrochozoa</taxon>
        <taxon>Annelida</taxon>
        <taxon>Polychaeta</taxon>
        <taxon>Sedentaria</taxon>
        <taxon>Canalipalpata</taxon>
        <taxon>Sabellida</taxon>
        <taxon>Oweniida</taxon>
        <taxon>Oweniidae</taxon>
        <taxon>Owenia</taxon>
    </lineage>
</organism>
<keyword evidence="3" id="KW-1185">Reference proteome</keyword>
<protein>
    <submittedName>
        <fullName evidence="2">Uncharacterized protein</fullName>
    </submittedName>
</protein>
<feature type="compositionally biased region" description="Acidic residues" evidence="1">
    <location>
        <begin position="27"/>
        <end position="38"/>
    </location>
</feature>
<reference evidence="2" key="1">
    <citation type="submission" date="2022-03" db="EMBL/GenBank/DDBJ databases">
        <authorList>
            <person name="Martin C."/>
        </authorList>
    </citation>
    <scope>NUCLEOTIDE SEQUENCE</scope>
</reference>
<accession>A0A8J1UG56</accession>
<evidence type="ECO:0000256" key="1">
    <source>
        <dbReference type="SAM" id="MobiDB-lite"/>
    </source>
</evidence>
<feature type="compositionally biased region" description="Gly residues" evidence="1">
    <location>
        <begin position="52"/>
        <end position="71"/>
    </location>
</feature>
<feature type="non-terminal residue" evidence="2">
    <location>
        <position position="123"/>
    </location>
</feature>
<dbReference type="AlphaFoldDB" id="A0A8J1UG56"/>
<dbReference type="EMBL" id="CAIIXF020000004">
    <property type="protein sequence ID" value="CAH1781344.1"/>
    <property type="molecule type" value="Genomic_DNA"/>
</dbReference>
<name>A0A8J1UG56_OWEFU</name>